<keyword evidence="2" id="KW-1185">Reference proteome</keyword>
<sequence>MDPKSVHTPFFDAASPDIRERLVAIQSEVIKRIPDAIACVSYRMPAFRLSRVFFYFAAFKAHIGIYPPVREPQALIKLLEPFRGPKGNLSFPHHQALPLDLIGQMAEALVKRH</sequence>
<comment type="caution">
    <text evidence="1">The sequence shown here is derived from an EMBL/GenBank/DDBJ whole genome shotgun (WGS) entry which is preliminary data.</text>
</comment>
<reference evidence="1" key="1">
    <citation type="submission" date="2021-05" db="EMBL/GenBank/DDBJ databases">
        <authorList>
            <person name="Tanabe Y."/>
        </authorList>
    </citation>
    <scope>NUCLEOTIDE SEQUENCE</scope>
    <source>
        <strain evidence="1">BOTRYCO-1</strain>
    </source>
</reference>
<dbReference type="EMBL" id="BPFZ01000003">
    <property type="protein sequence ID" value="GIU66476.1"/>
    <property type="molecule type" value="Genomic_DNA"/>
</dbReference>
<organism evidence="1 2">
    <name type="scientific">Candidatus Phycosocius spiralis</name>
    <dbReference type="NCBI Taxonomy" id="2815099"/>
    <lineage>
        <taxon>Bacteria</taxon>
        <taxon>Pseudomonadati</taxon>
        <taxon>Pseudomonadota</taxon>
        <taxon>Alphaproteobacteria</taxon>
        <taxon>Caulobacterales</taxon>
        <taxon>Caulobacterales incertae sedis</taxon>
        <taxon>Candidatus Phycosocius</taxon>
    </lineage>
</organism>
<reference evidence="1" key="2">
    <citation type="journal article" date="2023" name="ISME Commun">
        <title>Characterization of a bloom-associated alphaproteobacterial lineage, 'Candidatus Phycosocius': insights into freshwater algal-bacterial interactions.</title>
        <authorList>
            <person name="Tanabe Y."/>
            <person name="Yamaguchi H."/>
            <person name="Yoshida M."/>
            <person name="Kai A."/>
            <person name="Okazaki Y."/>
        </authorList>
    </citation>
    <scope>NUCLEOTIDE SEQUENCE</scope>
    <source>
        <strain evidence="1">BOTRYCO-1</strain>
    </source>
</reference>
<proteinExistence type="predicted"/>
<dbReference type="Proteomes" id="UP001161064">
    <property type="component" value="Unassembled WGS sequence"/>
</dbReference>
<name>A0ABQ4PTY5_9PROT</name>
<dbReference type="RefSeq" id="WP_284359023.1">
    <property type="nucleotide sequence ID" value="NZ_BPFZ01000003.1"/>
</dbReference>
<evidence type="ECO:0000313" key="2">
    <source>
        <dbReference type="Proteomes" id="UP001161064"/>
    </source>
</evidence>
<evidence type="ECO:0008006" key="3">
    <source>
        <dbReference type="Google" id="ProtNLM"/>
    </source>
</evidence>
<evidence type="ECO:0000313" key="1">
    <source>
        <dbReference type="EMBL" id="GIU66476.1"/>
    </source>
</evidence>
<dbReference type="Gene3D" id="3.90.1150.200">
    <property type="match status" value="1"/>
</dbReference>
<dbReference type="SUPFAM" id="SSF159888">
    <property type="entry name" value="YdhG-like"/>
    <property type="match status" value="1"/>
</dbReference>
<protein>
    <recommendedName>
        <fullName evidence="3">YdhG-like domain-containing protein</fullName>
    </recommendedName>
</protein>
<gene>
    <name evidence="1" type="ORF">PsB1_0630</name>
</gene>
<accession>A0ABQ4PTY5</accession>